<dbReference type="AlphaFoldDB" id="A0A7J5TZH3"/>
<dbReference type="GO" id="GO:0016757">
    <property type="term" value="F:glycosyltransferase activity"/>
    <property type="evidence" value="ECO:0007669"/>
    <property type="project" value="UniProtKB-KW"/>
</dbReference>
<reference evidence="5 6" key="1">
    <citation type="submission" date="2019-10" db="EMBL/GenBank/DDBJ databases">
        <title>Rudanella paleaurantiibacter sp. nov., isolated from sludge.</title>
        <authorList>
            <person name="Xu S.Q."/>
        </authorList>
    </citation>
    <scope>NUCLEOTIDE SEQUENCE [LARGE SCALE GENOMIC DNA]</scope>
    <source>
        <strain evidence="5 6">HX-22-17</strain>
    </source>
</reference>
<feature type="domain" description="Glycosyltransferase 2-like" evidence="4">
    <location>
        <begin position="6"/>
        <end position="129"/>
    </location>
</feature>
<dbReference type="PANTHER" id="PTHR43179">
    <property type="entry name" value="RHAMNOSYLTRANSFERASE WBBL"/>
    <property type="match status" value="1"/>
</dbReference>
<evidence type="ECO:0000313" key="6">
    <source>
        <dbReference type="Proteomes" id="UP000488299"/>
    </source>
</evidence>
<protein>
    <submittedName>
        <fullName evidence="5">Glycosyltransferase</fullName>
    </submittedName>
</protein>
<evidence type="ECO:0000256" key="3">
    <source>
        <dbReference type="ARBA" id="ARBA00022679"/>
    </source>
</evidence>
<evidence type="ECO:0000313" key="5">
    <source>
        <dbReference type="EMBL" id="KAB7730850.1"/>
    </source>
</evidence>
<name>A0A7J5TZH3_9BACT</name>
<gene>
    <name evidence="5" type="ORF">F5984_11940</name>
</gene>
<proteinExistence type="inferred from homology"/>
<keyword evidence="6" id="KW-1185">Reference proteome</keyword>
<keyword evidence="3 5" id="KW-0808">Transferase</keyword>
<dbReference type="Proteomes" id="UP000488299">
    <property type="component" value="Unassembled WGS sequence"/>
</dbReference>
<dbReference type="PANTHER" id="PTHR43179:SF12">
    <property type="entry name" value="GALACTOFURANOSYLTRANSFERASE GLFT2"/>
    <property type="match status" value="1"/>
</dbReference>
<dbReference type="RefSeq" id="WP_152124510.1">
    <property type="nucleotide sequence ID" value="NZ_WELI01000004.1"/>
</dbReference>
<evidence type="ECO:0000256" key="1">
    <source>
        <dbReference type="ARBA" id="ARBA00006739"/>
    </source>
</evidence>
<sequence>MIPDFSVVVPTSQKTTHLLRCLDALSRQRLPHGQFEIIVVDDANDRATAEAVRSFTQVFGIEARYLSQPRRRGIAAARNRGWQAARGRIIAFTNEDCEPQPDWLSAAWACFRRGAQVVSGQMRTTPSARSHPYGYAPAFAESGDFTAANCFCLRTAIHRVGGFSEEFGITWYEDSDLQFRLIRKGIPIAKCPEAVVLHPSQPTRSILEEERRRSYDALLYKRHPDLYRQRMPHSRTQTVQYAGVVLSASAVLAGALSGRFDMASLALGVWVLLTADLFWKRLPAGPITWEGVKQAATTAVATPFLSVYWRLYGSVKYRVLYL</sequence>
<comment type="similarity">
    <text evidence="1">Belongs to the glycosyltransferase 2 family.</text>
</comment>
<evidence type="ECO:0000256" key="2">
    <source>
        <dbReference type="ARBA" id="ARBA00022676"/>
    </source>
</evidence>
<dbReference type="InterPro" id="IPR001173">
    <property type="entry name" value="Glyco_trans_2-like"/>
</dbReference>
<dbReference type="Pfam" id="PF00535">
    <property type="entry name" value="Glycos_transf_2"/>
    <property type="match status" value="1"/>
</dbReference>
<dbReference type="EMBL" id="WELI01000004">
    <property type="protein sequence ID" value="KAB7730850.1"/>
    <property type="molecule type" value="Genomic_DNA"/>
</dbReference>
<dbReference type="Gene3D" id="3.90.550.10">
    <property type="entry name" value="Spore Coat Polysaccharide Biosynthesis Protein SpsA, Chain A"/>
    <property type="match status" value="1"/>
</dbReference>
<dbReference type="InterPro" id="IPR029044">
    <property type="entry name" value="Nucleotide-diphossugar_trans"/>
</dbReference>
<accession>A0A7J5TZH3</accession>
<keyword evidence="2" id="KW-0328">Glycosyltransferase</keyword>
<evidence type="ECO:0000259" key="4">
    <source>
        <dbReference type="Pfam" id="PF00535"/>
    </source>
</evidence>
<dbReference type="SUPFAM" id="SSF53448">
    <property type="entry name" value="Nucleotide-diphospho-sugar transferases"/>
    <property type="match status" value="1"/>
</dbReference>
<organism evidence="5 6">
    <name type="scientific">Rudanella paleaurantiibacter</name>
    <dbReference type="NCBI Taxonomy" id="2614655"/>
    <lineage>
        <taxon>Bacteria</taxon>
        <taxon>Pseudomonadati</taxon>
        <taxon>Bacteroidota</taxon>
        <taxon>Cytophagia</taxon>
        <taxon>Cytophagales</taxon>
        <taxon>Cytophagaceae</taxon>
        <taxon>Rudanella</taxon>
    </lineage>
</organism>
<comment type="caution">
    <text evidence="5">The sequence shown here is derived from an EMBL/GenBank/DDBJ whole genome shotgun (WGS) entry which is preliminary data.</text>
</comment>